<feature type="transmembrane region" description="Helical" evidence="1">
    <location>
        <begin position="92"/>
        <end position="112"/>
    </location>
</feature>
<evidence type="ECO:0000313" key="3">
    <source>
        <dbReference type="Proteomes" id="UP000232587"/>
    </source>
</evidence>
<reference evidence="2 3" key="1">
    <citation type="submission" date="2017-11" db="EMBL/GenBank/DDBJ databases">
        <title>Genomic Encyclopedia of Type Strains, Phase III (KMG-III): the genomes of soil and plant-associated and newly described type strains.</title>
        <authorList>
            <person name="Whitman W."/>
        </authorList>
    </citation>
    <scope>NUCLEOTIDE SEQUENCE [LARGE SCALE GENOMIC DNA]</scope>
    <source>
        <strain evidence="2 3">CGMCC 1.12274</strain>
    </source>
</reference>
<gene>
    <name evidence="2" type="ORF">B0I00_0709</name>
</gene>
<keyword evidence="1" id="KW-0812">Transmembrane</keyword>
<dbReference type="RefSeq" id="WP_157812460.1">
    <property type="nucleotide sequence ID" value="NZ_PHUF01000002.1"/>
</dbReference>
<evidence type="ECO:0008006" key="4">
    <source>
        <dbReference type="Google" id="ProtNLM"/>
    </source>
</evidence>
<comment type="caution">
    <text evidence="2">The sequence shown here is derived from an EMBL/GenBank/DDBJ whole genome shotgun (WGS) entry which is preliminary data.</text>
</comment>
<evidence type="ECO:0000256" key="1">
    <source>
        <dbReference type="SAM" id="Phobius"/>
    </source>
</evidence>
<accession>A0A2N0I2S2</accession>
<dbReference type="OrthoDB" id="7502743at2"/>
<protein>
    <recommendedName>
        <fullName evidence="4">Anti-sigma factor RsiW</fullName>
    </recommendedName>
</protein>
<sequence>MTISPEMLAAYADGELDELGTARVERALNEDPALAEQLEALMSLKTTLSAHYDPILVQPVPAILTAPIAAAARIVDLGSVRAARRRWFERPALRYGGGAIAAAFALALFVFAGRQGAGPTDLVEPSLASALDHQRSGVAGPDGTTVLLSFRDRAGTLCRGYAAKAGSGIACHDDKGWTVRVRGGAGEAMQGDYRQAGTGDAAVMAAAQDMAADGALDAEQEAAAIASGWQR</sequence>
<keyword evidence="1" id="KW-0472">Membrane</keyword>
<proteinExistence type="predicted"/>
<organism evidence="2 3">
    <name type="scientific">Novosphingobium kunmingense</name>
    <dbReference type="NCBI Taxonomy" id="1211806"/>
    <lineage>
        <taxon>Bacteria</taxon>
        <taxon>Pseudomonadati</taxon>
        <taxon>Pseudomonadota</taxon>
        <taxon>Alphaproteobacteria</taxon>
        <taxon>Sphingomonadales</taxon>
        <taxon>Sphingomonadaceae</taxon>
        <taxon>Novosphingobium</taxon>
    </lineage>
</organism>
<dbReference type="AlphaFoldDB" id="A0A2N0I2S2"/>
<dbReference type="EMBL" id="PHUF01000002">
    <property type="protein sequence ID" value="PKB25508.1"/>
    <property type="molecule type" value="Genomic_DNA"/>
</dbReference>
<keyword evidence="3" id="KW-1185">Reference proteome</keyword>
<evidence type="ECO:0000313" key="2">
    <source>
        <dbReference type="EMBL" id="PKB25508.1"/>
    </source>
</evidence>
<dbReference type="Proteomes" id="UP000232587">
    <property type="component" value="Unassembled WGS sequence"/>
</dbReference>
<keyword evidence="1" id="KW-1133">Transmembrane helix</keyword>
<name>A0A2N0I2S2_9SPHN</name>